<dbReference type="Gene3D" id="2.30.42.10">
    <property type="match status" value="1"/>
</dbReference>
<sequence length="509" mass="57219">MNQPSNRHFSCLWKNLAVFLCLLFGSYLTSKAQQIPASQIVDQLEASIQSKQFDSIKPYLGEHFSVGAYSRPSADGMYQQVINKYHELESLSLVSENKDLHQLEVKYQYKDQDPSISIIQLDQKGKIDRIELFDQLYGLHLNKASKPIGNIPFELVDKKIVVQVHINNHPKVLNMLFDTGADGIGLKKAVADEIGLKVSRQQNTSVVGGTTQVSISSNNTLQLNDKVSLDRQNIAIFPQYDGTLDGLFGGNVMRDYIVCIDFDAKLLRLYTFGKFDYPAGGSIVPMHFTGTASIETAVNIRGQQSMANLTFDTGAGYDIILFGPFVKEHHLLDRFRVESYSTNISFGHTTKTSIGRIDTVMIGNKQLYYPTGTLQHYTDGDEKWSHGDGSLGINIIKQFNVYLNAGSKEFYFVPNQQFGYPSDFWIAQIMYGFEDGKLKVKQLQPGSPAEKSGLLVGDTVEKINGEKANIFEAYDMIKKYQLTWKRVPIKLTLRRGGKKHQLDIANMNM</sequence>
<dbReference type="SMART" id="SM00228">
    <property type="entry name" value="PDZ"/>
    <property type="match status" value="1"/>
</dbReference>
<dbReference type="Proteomes" id="UP000220133">
    <property type="component" value="Chromosome"/>
</dbReference>
<dbReference type="KEGG" id="cbae:COR50_00670"/>
<accession>A0A291QP69</accession>
<dbReference type="InterPro" id="IPR001478">
    <property type="entry name" value="PDZ"/>
</dbReference>
<reference evidence="3 4" key="1">
    <citation type="submission" date="2017-10" db="EMBL/GenBank/DDBJ databases">
        <title>Paenichitinophaga pekingensis gen. nov., sp. nov., isolated from activated sludge.</title>
        <authorList>
            <person name="Jin D."/>
            <person name="Kong X."/>
            <person name="Deng Y."/>
            <person name="Bai Z."/>
        </authorList>
    </citation>
    <scope>NUCLEOTIDE SEQUENCE [LARGE SCALE GENOMIC DNA]</scope>
    <source>
        <strain evidence="3 4">13</strain>
    </source>
</reference>
<dbReference type="EMBL" id="CP023777">
    <property type="protein sequence ID" value="ATL45788.1"/>
    <property type="molecule type" value="Genomic_DNA"/>
</dbReference>
<dbReference type="SUPFAM" id="SSF50630">
    <property type="entry name" value="Acid proteases"/>
    <property type="match status" value="1"/>
</dbReference>
<feature type="chain" id="PRO_5012313134" description="PDZ domain-containing protein" evidence="1">
    <location>
        <begin position="33"/>
        <end position="509"/>
    </location>
</feature>
<dbReference type="CDD" id="cd05483">
    <property type="entry name" value="retropepsin_like_bacteria"/>
    <property type="match status" value="1"/>
</dbReference>
<evidence type="ECO:0000259" key="2">
    <source>
        <dbReference type="PROSITE" id="PS50106"/>
    </source>
</evidence>
<dbReference type="Pfam" id="PF17820">
    <property type="entry name" value="PDZ_6"/>
    <property type="match status" value="1"/>
</dbReference>
<dbReference type="InterPro" id="IPR036034">
    <property type="entry name" value="PDZ_sf"/>
</dbReference>
<feature type="signal peptide" evidence="1">
    <location>
        <begin position="1"/>
        <end position="32"/>
    </location>
</feature>
<dbReference type="OrthoDB" id="644381at2"/>
<dbReference type="InterPro" id="IPR041489">
    <property type="entry name" value="PDZ_6"/>
</dbReference>
<keyword evidence="4" id="KW-1185">Reference proteome</keyword>
<feature type="domain" description="PDZ" evidence="2">
    <location>
        <begin position="431"/>
        <end position="479"/>
    </location>
</feature>
<dbReference type="InterPro" id="IPR021109">
    <property type="entry name" value="Peptidase_aspartic_dom_sf"/>
</dbReference>
<dbReference type="SUPFAM" id="SSF50156">
    <property type="entry name" value="PDZ domain-like"/>
    <property type="match status" value="1"/>
</dbReference>
<evidence type="ECO:0000256" key="1">
    <source>
        <dbReference type="SAM" id="SignalP"/>
    </source>
</evidence>
<keyword evidence="1" id="KW-0732">Signal</keyword>
<dbReference type="InterPro" id="IPR034122">
    <property type="entry name" value="Retropepsin-like_bacterial"/>
</dbReference>
<evidence type="ECO:0000313" key="4">
    <source>
        <dbReference type="Proteomes" id="UP000220133"/>
    </source>
</evidence>
<dbReference type="Gene3D" id="2.40.70.10">
    <property type="entry name" value="Acid Proteases"/>
    <property type="match status" value="1"/>
</dbReference>
<protein>
    <recommendedName>
        <fullName evidence="2">PDZ domain-containing protein</fullName>
    </recommendedName>
</protein>
<dbReference type="AlphaFoldDB" id="A0A291QP69"/>
<name>A0A291QP69_9BACT</name>
<organism evidence="3 4">
    <name type="scientific">Chitinophaga caeni</name>
    <dbReference type="NCBI Taxonomy" id="2029983"/>
    <lineage>
        <taxon>Bacteria</taxon>
        <taxon>Pseudomonadati</taxon>
        <taxon>Bacteroidota</taxon>
        <taxon>Chitinophagia</taxon>
        <taxon>Chitinophagales</taxon>
        <taxon>Chitinophagaceae</taxon>
        <taxon>Chitinophaga</taxon>
    </lineage>
</organism>
<dbReference type="PROSITE" id="PS50106">
    <property type="entry name" value="PDZ"/>
    <property type="match status" value="1"/>
</dbReference>
<gene>
    <name evidence="3" type="ORF">COR50_00670</name>
</gene>
<evidence type="ECO:0000313" key="3">
    <source>
        <dbReference type="EMBL" id="ATL45788.1"/>
    </source>
</evidence>
<proteinExistence type="predicted"/>
<dbReference type="Pfam" id="PF13650">
    <property type="entry name" value="Asp_protease_2"/>
    <property type="match status" value="1"/>
</dbReference>
<dbReference type="RefSeq" id="WP_098192178.1">
    <property type="nucleotide sequence ID" value="NZ_CP023777.1"/>
</dbReference>